<dbReference type="PANTHER" id="PTHR42760:SF133">
    <property type="entry name" value="3-OXOACYL-[ACYL-CARRIER-PROTEIN] REDUCTASE"/>
    <property type="match status" value="1"/>
</dbReference>
<gene>
    <name evidence="4" type="ORF">KTA_02180</name>
</gene>
<dbReference type="GO" id="GO:0016616">
    <property type="term" value="F:oxidoreductase activity, acting on the CH-OH group of donors, NAD or NADP as acceptor"/>
    <property type="evidence" value="ECO:0007669"/>
    <property type="project" value="UniProtKB-ARBA"/>
</dbReference>
<protein>
    <submittedName>
        <fullName evidence="4">Beta-ketoacyl-ACP reductase</fullName>
    </submittedName>
</protein>
<dbReference type="InterPro" id="IPR036291">
    <property type="entry name" value="NAD(P)-bd_dom_sf"/>
</dbReference>
<organism evidence="4">
    <name type="scientific">Thermogemmatispora argillosa</name>
    <dbReference type="NCBI Taxonomy" id="2045280"/>
    <lineage>
        <taxon>Bacteria</taxon>
        <taxon>Bacillati</taxon>
        <taxon>Chloroflexota</taxon>
        <taxon>Ktedonobacteria</taxon>
        <taxon>Thermogemmatisporales</taxon>
        <taxon>Thermogemmatisporaceae</taxon>
        <taxon>Thermogemmatispora</taxon>
    </lineage>
</organism>
<reference evidence="4" key="1">
    <citation type="submission" date="2018-12" db="EMBL/GenBank/DDBJ databases">
        <title>Novel natural products biosynthetic potential of the class Ktedonobacteria.</title>
        <authorList>
            <person name="Zheng Y."/>
            <person name="Saitou A."/>
            <person name="Wang C.M."/>
            <person name="Toyoda A."/>
            <person name="Minakuchi Y."/>
            <person name="Sekiguchi Y."/>
            <person name="Ueda K."/>
            <person name="Takano H."/>
            <person name="Sakai Y."/>
            <person name="Yokota A."/>
            <person name="Yabe S."/>
        </authorList>
    </citation>
    <scope>NUCLEOTIDE SEQUENCE</scope>
    <source>
        <strain evidence="4">A3-2</strain>
    </source>
</reference>
<dbReference type="Gene3D" id="3.40.50.720">
    <property type="entry name" value="NAD(P)-binding Rossmann-like Domain"/>
    <property type="match status" value="1"/>
</dbReference>
<dbReference type="PRINTS" id="PR00080">
    <property type="entry name" value="SDRFAMILY"/>
</dbReference>
<dbReference type="InterPro" id="IPR057326">
    <property type="entry name" value="KR_dom"/>
</dbReference>
<keyword evidence="2" id="KW-0560">Oxidoreductase</keyword>
<evidence type="ECO:0000256" key="1">
    <source>
        <dbReference type="ARBA" id="ARBA00006484"/>
    </source>
</evidence>
<name>A0A455SY31_9CHLR</name>
<accession>A0A455SY31</accession>
<evidence type="ECO:0000313" key="4">
    <source>
        <dbReference type="EMBL" id="BBH92019.1"/>
    </source>
</evidence>
<dbReference type="PROSITE" id="PS00061">
    <property type="entry name" value="ADH_SHORT"/>
    <property type="match status" value="1"/>
</dbReference>
<feature type="domain" description="Ketoreductase" evidence="3">
    <location>
        <begin position="20"/>
        <end position="201"/>
    </location>
</feature>
<dbReference type="EMBL" id="AP019377">
    <property type="protein sequence ID" value="BBH92019.1"/>
    <property type="molecule type" value="Genomic_DNA"/>
</dbReference>
<dbReference type="PRINTS" id="PR00081">
    <property type="entry name" value="GDHRDH"/>
</dbReference>
<dbReference type="InterPro" id="IPR020904">
    <property type="entry name" value="Sc_DH/Rdtase_CS"/>
</dbReference>
<dbReference type="CDD" id="cd05233">
    <property type="entry name" value="SDR_c"/>
    <property type="match status" value="1"/>
</dbReference>
<dbReference type="Pfam" id="PF13561">
    <property type="entry name" value="adh_short_C2"/>
    <property type="match status" value="1"/>
</dbReference>
<dbReference type="SMART" id="SM00822">
    <property type="entry name" value="PKS_KR"/>
    <property type="match status" value="1"/>
</dbReference>
<dbReference type="FunFam" id="3.40.50.720:FF:000084">
    <property type="entry name" value="Short-chain dehydrogenase reductase"/>
    <property type="match status" value="1"/>
</dbReference>
<evidence type="ECO:0000259" key="3">
    <source>
        <dbReference type="SMART" id="SM00822"/>
    </source>
</evidence>
<dbReference type="SUPFAM" id="SSF51735">
    <property type="entry name" value="NAD(P)-binding Rossmann-fold domains"/>
    <property type="match status" value="1"/>
</dbReference>
<sequence>MAIPDVSNKSLAELISLRGRNAVVTGGARGIGLAIAERLAEAGAGVLLGDVRADEGQAAAEHIAARYQVQALFAPVDVTDSDSVRGLAQRALQELGSLDIWVNNAGIYPSSPALEMPDEQWDRVLAINLRGTFLGAREAARCMIQAQRGGVIINLASTAGYQGGAGLAHYVASKHAVRGLTKSLAIEFGPYNIRVLALAPTLIRTPGIAELRQEMAAVGAPDVLGDSFGESLPLGRAGVPDDVARVALFCASDLSLLMTGSTLLVDAGALAG</sequence>
<proteinExistence type="inferred from homology"/>
<dbReference type="InterPro" id="IPR002347">
    <property type="entry name" value="SDR_fam"/>
</dbReference>
<comment type="similarity">
    <text evidence="1">Belongs to the short-chain dehydrogenases/reductases (SDR) family.</text>
</comment>
<dbReference type="AlphaFoldDB" id="A0A455SY31"/>
<dbReference type="PANTHER" id="PTHR42760">
    <property type="entry name" value="SHORT-CHAIN DEHYDROGENASES/REDUCTASES FAMILY MEMBER"/>
    <property type="match status" value="1"/>
</dbReference>
<evidence type="ECO:0000256" key="2">
    <source>
        <dbReference type="ARBA" id="ARBA00023002"/>
    </source>
</evidence>
<dbReference type="NCBIfam" id="NF005559">
    <property type="entry name" value="PRK07231.1"/>
    <property type="match status" value="1"/>
</dbReference>